<dbReference type="GeneID" id="24110781"/>
<feature type="region of interest" description="Disordered" evidence="1">
    <location>
        <begin position="1"/>
        <end position="92"/>
    </location>
</feature>
<dbReference type="RefSeq" id="XP_012191502.1">
    <property type="nucleotide sequence ID" value="XM_012336112.1"/>
</dbReference>
<dbReference type="Proteomes" id="UP000014071">
    <property type="component" value="Unassembled WGS sequence"/>
</dbReference>
<organism evidence="2 3">
    <name type="scientific">Pseudozyma hubeiensis (strain SY62)</name>
    <name type="common">Yeast</name>
    <dbReference type="NCBI Taxonomy" id="1305764"/>
    <lineage>
        <taxon>Eukaryota</taxon>
        <taxon>Fungi</taxon>
        <taxon>Dikarya</taxon>
        <taxon>Basidiomycota</taxon>
        <taxon>Ustilaginomycotina</taxon>
        <taxon>Ustilaginomycetes</taxon>
        <taxon>Ustilaginales</taxon>
        <taxon>Ustilaginaceae</taxon>
        <taxon>Pseudozyma</taxon>
    </lineage>
</organism>
<evidence type="ECO:0000313" key="3">
    <source>
        <dbReference type="Proteomes" id="UP000014071"/>
    </source>
</evidence>
<dbReference type="HOGENOM" id="CLU_1611508_0_0_1"/>
<evidence type="ECO:0000256" key="1">
    <source>
        <dbReference type="SAM" id="MobiDB-lite"/>
    </source>
</evidence>
<evidence type="ECO:0000313" key="2">
    <source>
        <dbReference type="EMBL" id="GAC97915.1"/>
    </source>
</evidence>
<dbReference type="EMBL" id="DF238814">
    <property type="protein sequence ID" value="GAC97915.1"/>
    <property type="molecule type" value="Genomic_DNA"/>
</dbReference>
<dbReference type="AlphaFoldDB" id="R9PIK2"/>
<feature type="compositionally biased region" description="Acidic residues" evidence="1">
    <location>
        <begin position="1"/>
        <end position="11"/>
    </location>
</feature>
<protein>
    <submittedName>
        <fullName evidence="2">Uncharacterized protein</fullName>
    </submittedName>
</protein>
<feature type="compositionally biased region" description="Basic and acidic residues" evidence="1">
    <location>
        <begin position="12"/>
        <end position="34"/>
    </location>
</feature>
<feature type="compositionally biased region" description="Basic and acidic residues" evidence="1">
    <location>
        <begin position="47"/>
        <end position="57"/>
    </location>
</feature>
<proteinExistence type="predicted"/>
<name>R9PIK2_PSEHS</name>
<reference evidence="3" key="1">
    <citation type="journal article" date="2013" name="Genome Announc.">
        <title>Draft genome sequence of the basidiomycetous yeast-like fungus Pseudozyma hubeiensis SY62, which produces an abundant amount of the biosurfactant mannosylerythritol lipids.</title>
        <authorList>
            <person name="Konishi M."/>
            <person name="Hatada Y."/>
            <person name="Horiuchi J."/>
        </authorList>
    </citation>
    <scope>NUCLEOTIDE SEQUENCE [LARGE SCALE GENOMIC DNA]</scope>
    <source>
        <strain evidence="3">SY62</strain>
    </source>
</reference>
<accession>R9PIK2</accession>
<keyword evidence="3" id="KW-1185">Reference proteome</keyword>
<sequence>MVGGEDDDGDESERGSRTRRPGERQGERMRHAEAIGKPCVTVAQEPWNRKGRERARTTEPGAAAESIHGGGSTMQNKQHQQQRPRAAWRDTVATPASRTIDGGFRRKSTLQLMKPKDGETGLRPRTLTVFPCLGLWTRDTKHLSLNFGSEWPLARKMETHGFRSR</sequence>
<feature type="compositionally biased region" description="Polar residues" evidence="1">
    <location>
        <begin position="73"/>
        <end position="83"/>
    </location>
</feature>
<gene>
    <name evidence="2" type="ORF">PHSY_005503</name>
</gene>